<dbReference type="AlphaFoldDB" id="A0A0L0FME5"/>
<reference evidence="1 2" key="1">
    <citation type="submission" date="2011-02" db="EMBL/GenBank/DDBJ databases">
        <title>The Genome Sequence of Sphaeroforma arctica JP610.</title>
        <authorList>
            <consortium name="The Broad Institute Genome Sequencing Platform"/>
            <person name="Russ C."/>
            <person name="Cuomo C."/>
            <person name="Young S.K."/>
            <person name="Zeng Q."/>
            <person name="Gargeya S."/>
            <person name="Alvarado L."/>
            <person name="Berlin A."/>
            <person name="Chapman S.B."/>
            <person name="Chen Z."/>
            <person name="Freedman E."/>
            <person name="Gellesch M."/>
            <person name="Goldberg J."/>
            <person name="Griggs A."/>
            <person name="Gujja S."/>
            <person name="Heilman E."/>
            <person name="Heiman D."/>
            <person name="Howarth C."/>
            <person name="Mehta T."/>
            <person name="Neiman D."/>
            <person name="Pearson M."/>
            <person name="Roberts A."/>
            <person name="Saif S."/>
            <person name="Shea T."/>
            <person name="Shenoy N."/>
            <person name="Sisk P."/>
            <person name="Stolte C."/>
            <person name="Sykes S."/>
            <person name="White J."/>
            <person name="Yandava C."/>
            <person name="Burger G."/>
            <person name="Gray M.W."/>
            <person name="Holland P.W.H."/>
            <person name="King N."/>
            <person name="Lang F.B.F."/>
            <person name="Roger A.J."/>
            <person name="Ruiz-Trillo I."/>
            <person name="Haas B."/>
            <person name="Nusbaum C."/>
            <person name="Birren B."/>
        </authorList>
    </citation>
    <scope>NUCLEOTIDE SEQUENCE [LARGE SCALE GENOMIC DNA]</scope>
    <source>
        <strain evidence="1 2">JP610</strain>
    </source>
</reference>
<dbReference type="RefSeq" id="XP_014151563.1">
    <property type="nucleotide sequence ID" value="XM_014296088.1"/>
</dbReference>
<proteinExistence type="predicted"/>
<name>A0A0L0FME5_9EUKA</name>
<evidence type="ECO:0000313" key="2">
    <source>
        <dbReference type="Proteomes" id="UP000054560"/>
    </source>
</evidence>
<gene>
    <name evidence="1" type="ORF">SARC_09883</name>
</gene>
<dbReference type="EMBL" id="KQ242667">
    <property type="protein sequence ID" value="KNC77661.1"/>
    <property type="molecule type" value="Genomic_DNA"/>
</dbReference>
<sequence>MTVDTVLKAVNSDKNVSSATKDLERVLDAREPVTDDESVSKTLGGTVDLPGVPSTVVRVSDWVNKIHTDTDSSTAVGKTNSCTDTDDNFLRRQKSPTKKHSLTQFKKRKRPIITNPKTKSSKRAKMMAQGVNMTYPRTKHNVNNNTIYTAEGGTTNIFNKQ</sequence>
<dbReference type="GeneID" id="25910387"/>
<organism evidence="1 2">
    <name type="scientific">Sphaeroforma arctica JP610</name>
    <dbReference type="NCBI Taxonomy" id="667725"/>
    <lineage>
        <taxon>Eukaryota</taxon>
        <taxon>Ichthyosporea</taxon>
        <taxon>Ichthyophonida</taxon>
        <taxon>Sphaeroforma</taxon>
    </lineage>
</organism>
<keyword evidence="2" id="KW-1185">Reference proteome</keyword>
<evidence type="ECO:0000313" key="1">
    <source>
        <dbReference type="EMBL" id="KNC77661.1"/>
    </source>
</evidence>
<dbReference type="Proteomes" id="UP000054560">
    <property type="component" value="Unassembled WGS sequence"/>
</dbReference>
<protein>
    <submittedName>
        <fullName evidence="1">Uncharacterized protein</fullName>
    </submittedName>
</protein>
<accession>A0A0L0FME5</accession>